<dbReference type="SMART" id="SM00062">
    <property type="entry name" value="PBPb"/>
    <property type="match status" value="1"/>
</dbReference>
<keyword evidence="2" id="KW-0813">Transport</keyword>
<sequence>MTKLKLSLLFLSVMSLAIFVACSSETETITKEVEVIKEVMVEAKSTLKTVQDRGTLKCGVNDNLTGFGVLTSGGTFEGFDIDYCKAVAAAILGDASKVEYVPLTASARFEALSSGEIDMLVRNTTWTASRDRDLGNDFTATTFYDGQGMMVYADSGYKTIEDMNGSTVCVLQGTTTELNLDDRFTSAGLDYTPLTFETNDPLQAAFEEKRCDGWTTDKSGLASKRAEFPASAGGPDSLVVLAETLSKEPLGPLTRDNDSNFYDVVQWVVFGLIQAEESGITSANVSSMAANPTDPGMARLLGVAFGDGKVADFSFGVDPTFIQNAISAVGNYGEIYERHLTPLGLTRSGSLNALWTNGGLIYAPPFR</sequence>
<evidence type="ECO:0000256" key="1">
    <source>
        <dbReference type="ARBA" id="ARBA00010333"/>
    </source>
</evidence>
<gene>
    <name evidence="5" type="ORF">METZ01_LOCUS98975</name>
</gene>
<protein>
    <recommendedName>
        <fullName evidence="4">Solute-binding protein family 3/N-terminal domain-containing protein</fullName>
    </recommendedName>
</protein>
<dbReference type="SUPFAM" id="SSF53850">
    <property type="entry name" value="Periplasmic binding protein-like II"/>
    <property type="match status" value="1"/>
</dbReference>
<dbReference type="Pfam" id="PF00497">
    <property type="entry name" value="SBP_bac_3"/>
    <property type="match status" value="1"/>
</dbReference>
<dbReference type="CDD" id="cd13692">
    <property type="entry name" value="PBP2_BztA"/>
    <property type="match status" value="1"/>
</dbReference>
<name>A0A381W176_9ZZZZ</name>
<dbReference type="GO" id="GO:0006865">
    <property type="term" value="P:amino acid transport"/>
    <property type="evidence" value="ECO:0007669"/>
    <property type="project" value="TreeGrafter"/>
</dbReference>
<dbReference type="PANTHER" id="PTHR30085">
    <property type="entry name" value="AMINO ACID ABC TRANSPORTER PERMEASE"/>
    <property type="match status" value="1"/>
</dbReference>
<dbReference type="InterPro" id="IPR001638">
    <property type="entry name" value="Solute-binding_3/MltF_N"/>
</dbReference>
<dbReference type="Gene3D" id="3.40.190.10">
    <property type="entry name" value="Periplasmic binding protein-like II"/>
    <property type="match status" value="2"/>
</dbReference>
<keyword evidence="3" id="KW-0732">Signal</keyword>
<dbReference type="EMBL" id="UINC01010362">
    <property type="protein sequence ID" value="SVA46121.1"/>
    <property type="molecule type" value="Genomic_DNA"/>
</dbReference>
<evidence type="ECO:0000313" key="5">
    <source>
        <dbReference type="EMBL" id="SVA46121.1"/>
    </source>
</evidence>
<proteinExistence type="inferred from homology"/>
<accession>A0A381W176</accession>
<dbReference type="AlphaFoldDB" id="A0A381W176"/>
<evidence type="ECO:0000259" key="4">
    <source>
        <dbReference type="SMART" id="SM00062"/>
    </source>
</evidence>
<dbReference type="InterPro" id="IPR051455">
    <property type="entry name" value="Bact_solute-bind_prot3"/>
</dbReference>
<dbReference type="PROSITE" id="PS51257">
    <property type="entry name" value="PROKAR_LIPOPROTEIN"/>
    <property type="match status" value="1"/>
</dbReference>
<evidence type="ECO:0000256" key="2">
    <source>
        <dbReference type="ARBA" id="ARBA00022448"/>
    </source>
</evidence>
<dbReference type="PANTHER" id="PTHR30085:SF7">
    <property type="entry name" value="AMINO-ACID ABC TRANSPORTER-BINDING PROTEIN YHDW-RELATED"/>
    <property type="match status" value="1"/>
</dbReference>
<evidence type="ECO:0000256" key="3">
    <source>
        <dbReference type="ARBA" id="ARBA00022729"/>
    </source>
</evidence>
<feature type="domain" description="Solute-binding protein family 3/N-terminal" evidence="4">
    <location>
        <begin position="55"/>
        <end position="288"/>
    </location>
</feature>
<comment type="similarity">
    <text evidence="1">Belongs to the bacterial solute-binding protein 3 family.</text>
</comment>
<organism evidence="5">
    <name type="scientific">marine metagenome</name>
    <dbReference type="NCBI Taxonomy" id="408172"/>
    <lineage>
        <taxon>unclassified sequences</taxon>
        <taxon>metagenomes</taxon>
        <taxon>ecological metagenomes</taxon>
    </lineage>
</organism>
<reference evidence="5" key="1">
    <citation type="submission" date="2018-05" db="EMBL/GenBank/DDBJ databases">
        <authorList>
            <person name="Lanie J.A."/>
            <person name="Ng W.-L."/>
            <person name="Kazmierczak K.M."/>
            <person name="Andrzejewski T.M."/>
            <person name="Davidsen T.M."/>
            <person name="Wayne K.J."/>
            <person name="Tettelin H."/>
            <person name="Glass J.I."/>
            <person name="Rusch D."/>
            <person name="Podicherti R."/>
            <person name="Tsui H.-C.T."/>
            <person name="Winkler M.E."/>
        </authorList>
    </citation>
    <scope>NUCLEOTIDE SEQUENCE</scope>
</reference>